<evidence type="ECO:0000313" key="2">
    <source>
        <dbReference type="EMBL" id="CEF69962.2"/>
    </source>
</evidence>
<sequence>MNLSIFILLLMYAKTITSYRCHVDLITTITGRFMCKGIPDNNVQILIGRKTFFGIISYFHMQKPCYYGNIKIIFNRRKYLNIKPVMKIIHRCKVLRNNCHIEAIKQIPPVYFSGRGIPTNVTFNFGTLDLIRYLPNQKFICRRAK</sequence>
<dbReference type="WormBase" id="SRAE_2000460800">
    <property type="protein sequence ID" value="SRP11020"/>
    <property type="gene ID" value="WBGene00264840"/>
</dbReference>
<evidence type="ECO:0000313" key="4">
    <source>
        <dbReference type="WBParaSite" id="SRAE_2000460800.1"/>
    </source>
</evidence>
<dbReference type="AlphaFoldDB" id="A0A090LJF1"/>
<feature type="signal peptide" evidence="1">
    <location>
        <begin position="1"/>
        <end position="18"/>
    </location>
</feature>
<dbReference type="GeneID" id="36382333"/>
<evidence type="ECO:0000313" key="5">
    <source>
        <dbReference type="WormBase" id="SRAE_2000460800"/>
    </source>
</evidence>
<proteinExistence type="predicted"/>
<dbReference type="GO" id="GO:0009986">
    <property type="term" value="C:cell surface"/>
    <property type="evidence" value="ECO:0007669"/>
    <property type="project" value="InterPro"/>
</dbReference>
<keyword evidence="3" id="KW-1185">Reference proteome</keyword>
<evidence type="ECO:0000256" key="1">
    <source>
        <dbReference type="SAM" id="SignalP"/>
    </source>
</evidence>
<dbReference type="WBParaSite" id="SRAE_2000460800.1">
    <property type="protein sequence ID" value="SRAE_2000460800.1"/>
    <property type="gene ID" value="WBGene00264840"/>
</dbReference>
<gene>
    <name evidence="2 4 5" type="ORF">SRAE_2000460800</name>
</gene>
<dbReference type="Pfam" id="PF01060">
    <property type="entry name" value="TTR-52"/>
    <property type="match status" value="1"/>
</dbReference>
<dbReference type="EMBL" id="LN609529">
    <property type="protein sequence ID" value="CEF69962.2"/>
    <property type="molecule type" value="Genomic_DNA"/>
</dbReference>
<feature type="chain" id="PRO_5015030890" evidence="1">
    <location>
        <begin position="19"/>
        <end position="145"/>
    </location>
</feature>
<name>A0A090LJF1_STRRB</name>
<organism evidence="2">
    <name type="scientific">Strongyloides ratti</name>
    <name type="common">Parasitic roundworm</name>
    <dbReference type="NCBI Taxonomy" id="34506"/>
    <lineage>
        <taxon>Eukaryota</taxon>
        <taxon>Metazoa</taxon>
        <taxon>Ecdysozoa</taxon>
        <taxon>Nematoda</taxon>
        <taxon>Chromadorea</taxon>
        <taxon>Rhabditida</taxon>
        <taxon>Tylenchina</taxon>
        <taxon>Panagrolaimomorpha</taxon>
        <taxon>Strongyloidoidea</taxon>
        <taxon>Strongyloididae</taxon>
        <taxon>Strongyloides</taxon>
    </lineage>
</organism>
<evidence type="ECO:0000313" key="3">
    <source>
        <dbReference type="Proteomes" id="UP000035682"/>
    </source>
</evidence>
<protein>
    <submittedName>
        <fullName evidence="4">Transthyretin-like family-containing protein</fullName>
    </submittedName>
</protein>
<reference evidence="2 3" key="1">
    <citation type="submission" date="2014-09" db="EMBL/GenBank/DDBJ databases">
        <authorList>
            <person name="Martin A.A."/>
        </authorList>
    </citation>
    <scope>NUCLEOTIDE SEQUENCE</scope>
    <source>
        <strain evidence="3">ED321</strain>
        <strain evidence="2">ED321 Heterogonic</strain>
    </source>
</reference>
<dbReference type="Proteomes" id="UP000035682">
    <property type="component" value="Unplaced"/>
</dbReference>
<reference evidence="4" key="2">
    <citation type="submission" date="2020-12" db="UniProtKB">
        <authorList>
            <consortium name="WormBaseParasite"/>
        </authorList>
    </citation>
    <scope>IDENTIFICATION</scope>
</reference>
<dbReference type="CTD" id="36382333"/>
<accession>A0A090LJF1</accession>
<keyword evidence="1" id="KW-0732">Signal</keyword>
<dbReference type="InterPro" id="IPR001534">
    <property type="entry name" value="Transthyretin-like"/>
</dbReference>
<dbReference type="RefSeq" id="XP_024509161.1">
    <property type="nucleotide sequence ID" value="XM_024643498.1"/>
</dbReference>